<dbReference type="Proteomes" id="UP001645039">
    <property type="component" value="Unassembled WGS sequence"/>
</dbReference>
<gene>
    <name evidence="1" type="ORF">EI168_11295</name>
</gene>
<name>A0ABR9F2K0_9GAMM</name>
<organism evidence="1 2">
    <name type="scientific">Halomonas casei</name>
    <dbReference type="NCBI Taxonomy" id="2742613"/>
    <lineage>
        <taxon>Bacteria</taxon>
        <taxon>Pseudomonadati</taxon>
        <taxon>Pseudomonadota</taxon>
        <taxon>Gammaproteobacteria</taxon>
        <taxon>Oceanospirillales</taxon>
        <taxon>Halomonadaceae</taxon>
        <taxon>Halomonas</taxon>
    </lineage>
</organism>
<keyword evidence="2" id="KW-1185">Reference proteome</keyword>
<evidence type="ECO:0000313" key="1">
    <source>
        <dbReference type="EMBL" id="MBE0400690.1"/>
    </source>
</evidence>
<protein>
    <submittedName>
        <fullName evidence="1">Uncharacterized protein</fullName>
    </submittedName>
</protein>
<accession>A0ABR9F2K0</accession>
<dbReference type="RefSeq" id="WP_096279650.1">
    <property type="nucleotide sequence ID" value="NZ_CBCSBM010000008.1"/>
</dbReference>
<proteinExistence type="predicted"/>
<reference evidence="1 2" key="1">
    <citation type="submission" date="2020-07" db="EMBL/GenBank/DDBJ databases">
        <title>Halophilic bacteria isolated from french cheeses.</title>
        <authorList>
            <person name="Kothe C.I."/>
            <person name="Farah-Kraiem B."/>
            <person name="Renault P."/>
            <person name="Dridi B."/>
        </authorList>
    </citation>
    <scope>NUCLEOTIDE SEQUENCE [LARGE SCALE GENOMIC DNA]</scope>
    <source>
        <strain evidence="1 2">FME1</strain>
    </source>
</reference>
<sequence length="77" mass="8471">MAASAGELYETMKVRLGMQEEGITNPRSAVKIATRELVKKLSKIDSNEEIEVSFSEASAAKYVRVLTGEVLAEIPRE</sequence>
<dbReference type="EMBL" id="RRZD01000009">
    <property type="protein sequence ID" value="MBE0400690.1"/>
    <property type="molecule type" value="Genomic_DNA"/>
</dbReference>
<evidence type="ECO:0000313" key="2">
    <source>
        <dbReference type="Proteomes" id="UP001645039"/>
    </source>
</evidence>
<comment type="caution">
    <text evidence="1">The sequence shown here is derived from an EMBL/GenBank/DDBJ whole genome shotgun (WGS) entry which is preliminary data.</text>
</comment>